<dbReference type="OrthoDB" id="2902336at2"/>
<dbReference type="PANTHER" id="PTHR46797:SF1">
    <property type="entry name" value="METHYLPHOSPHONATE SYNTHASE"/>
    <property type="match status" value="1"/>
</dbReference>
<dbReference type="Proteomes" id="UP000464657">
    <property type="component" value="Chromosome"/>
</dbReference>
<feature type="domain" description="HTH cro/C1-type" evidence="2">
    <location>
        <begin position="17"/>
        <end position="71"/>
    </location>
</feature>
<evidence type="ECO:0000256" key="1">
    <source>
        <dbReference type="ARBA" id="ARBA00023125"/>
    </source>
</evidence>
<proteinExistence type="predicted"/>
<keyword evidence="4" id="KW-1185">Reference proteome</keyword>
<protein>
    <recommendedName>
        <fullName evidence="2">HTH cro/C1-type domain-containing protein</fullName>
    </recommendedName>
</protein>
<dbReference type="CDD" id="cd00093">
    <property type="entry name" value="HTH_XRE"/>
    <property type="match status" value="1"/>
</dbReference>
<dbReference type="InterPro" id="IPR001387">
    <property type="entry name" value="Cro/C1-type_HTH"/>
</dbReference>
<dbReference type="Pfam" id="PF01381">
    <property type="entry name" value="HTH_3"/>
    <property type="match status" value="1"/>
</dbReference>
<dbReference type="InterPro" id="IPR010982">
    <property type="entry name" value="Lambda_DNA-bd_dom_sf"/>
</dbReference>
<dbReference type="RefSeq" id="WP_160130639.1">
    <property type="nucleotide sequence ID" value="NZ_CP019288.1"/>
</dbReference>
<dbReference type="KEGG" id="kan:IMCC3317_34580"/>
<dbReference type="GO" id="GO:0003700">
    <property type="term" value="F:DNA-binding transcription factor activity"/>
    <property type="evidence" value="ECO:0007669"/>
    <property type="project" value="TreeGrafter"/>
</dbReference>
<dbReference type="GO" id="GO:0005829">
    <property type="term" value="C:cytosol"/>
    <property type="evidence" value="ECO:0007669"/>
    <property type="project" value="TreeGrafter"/>
</dbReference>
<reference evidence="3 4" key="1">
    <citation type="journal article" date="2013" name="Int. J. Syst. Evol. Microbiol.">
        <title>Kordia antarctica sp. nov., isolated from Antarctic seawater.</title>
        <authorList>
            <person name="Baek K."/>
            <person name="Choi A."/>
            <person name="Kang I."/>
            <person name="Lee K."/>
            <person name="Cho J.C."/>
        </authorList>
    </citation>
    <scope>NUCLEOTIDE SEQUENCE [LARGE SCALE GENOMIC DNA]</scope>
    <source>
        <strain evidence="3 4">IMCC3317</strain>
    </source>
</reference>
<organism evidence="3 4">
    <name type="scientific">Kordia antarctica</name>
    <dbReference type="NCBI Taxonomy" id="1218801"/>
    <lineage>
        <taxon>Bacteria</taxon>
        <taxon>Pseudomonadati</taxon>
        <taxon>Bacteroidota</taxon>
        <taxon>Flavobacteriia</taxon>
        <taxon>Flavobacteriales</taxon>
        <taxon>Flavobacteriaceae</taxon>
        <taxon>Kordia</taxon>
    </lineage>
</organism>
<gene>
    <name evidence="3" type="ORF">IMCC3317_34580</name>
</gene>
<dbReference type="SMART" id="SM00530">
    <property type="entry name" value="HTH_XRE"/>
    <property type="match status" value="1"/>
</dbReference>
<dbReference type="PANTHER" id="PTHR46797">
    <property type="entry name" value="HTH-TYPE TRANSCRIPTIONAL REGULATOR"/>
    <property type="match status" value="1"/>
</dbReference>
<keyword evidence="1" id="KW-0238">DNA-binding</keyword>
<dbReference type="EMBL" id="CP019288">
    <property type="protein sequence ID" value="QHI38074.1"/>
    <property type="molecule type" value="Genomic_DNA"/>
</dbReference>
<dbReference type="AlphaFoldDB" id="A0A7L4ZQC5"/>
<sequence length="72" mass="8305">MEDKELAELILSIGQRIRELRKEQNMTQLDLGIKSGMEENAVQRLETARTSPTIKTLHRIAKGLNVELRELF</sequence>
<dbReference type="GO" id="GO:0003677">
    <property type="term" value="F:DNA binding"/>
    <property type="evidence" value="ECO:0007669"/>
    <property type="project" value="UniProtKB-KW"/>
</dbReference>
<evidence type="ECO:0000259" key="2">
    <source>
        <dbReference type="PROSITE" id="PS50943"/>
    </source>
</evidence>
<name>A0A7L4ZQC5_9FLAO</name>
<dbReference type="PROSITE" id="PS50943">
    <property type="entry name" value="HTH_CROC1"/>
    <property type="match status" value="1"/>
</dbReference>
<evidence type="ECO:0000313" key="4">
    <source>
        <dbReference type="Proteomes" id="UP000464657"/>
    </source>
</evidence>
<dbReference type="InterPro" id="IPR050807">
    <property type="entry name" value="TransReg_Diox_bact_type"/>
</dbReference>
<accession>A0A7L4ZQC5</accession>
<evidence type="ECO:0000313" key="3">
    <source>
        <dbReference type="EMBL" id="QHI38074.1"/>
    </source>
</evidence>
<dbReference type="Gene3D" id="1.10.260.40">
    <property type="entry name" value="lambda repressor-like DNA-binding domains"/>
    <property type="match status" value="1"/>
</dbReference>
<dbReference type="SUPFAM" id="SSF47413">
    <property type="entry name" value="lambda repressor-like DNA-binding domains"/>
    <property type="match status" value="1"/>
</dbReference>